<dbReference type="EMBL" id="JAQQCF010000022">
    <property type="protein sequence ID" value="MFM0639745.1"/>
    <property type="molecule type" value="Genomic_DNA"/>
</dbReference>
<keyword evidence="2" id="KW-1185">Reference proteome</keyword>
<dbReference type="RefSeq" id="WP_408338381.1">
    <property type="nucleotide sequence ID" value="NZ_JAQQCF010000022.1"/>
</dbReference>
<proteinExistence type="predicted"/>
<organism evidence="1 2">
    <name type="scientific">Paraburkholderia metrosideri</name>
    <dbReference type="NCBI Taxonomy" id="580937"/>
    <lineage>
        <taxon>Bacteria</taxon>
        <taxon>Pseudomonadati</taxon>
        <taxon>Pseudomonadota</taxon>
        <taxon>Betaproteobacteria</taxon>
        <taxon>Burkholderiales</taxon>
        <taxon>Burkholderiaceae</taxon>
        <taxon>Paraburkholderia</taxon>
    </lineage>
</organism>
<dbReference type="Proteomes" id="UP001629432">
    <property type="component" value="Unassembled WGS sequence"/>
</dbReference>
<reference evidence="1 2" key="1">
    <citation type="journal article" date="2024" name="Chem. Sci.">
        <title>Discovery of megapolipeptins by genome mining of a Burkholderiales bacteria collection.</title>
        <authorList>
            <person name="Paulo B.S."/>
            <person name="Recchia M.J.J."/>
            <person name="Lee S."/>
            <person name="Fergusson C.H."/>
            <person name="Romanowski S.B."/>
            <person name="Hernandez A."/>
            <person name="Krull N."/>
            <person name="Liu D.Y."/>
            <person name="Cavanagh H."/>
            <person name="Bos A."/>
            <person name="Gray C.A."/>
            <person name="Murphy B.T."/>
            <person name="Linington R.G."/>
            <person name="Eustaquio A.S."/>
        </authorList>
    </citation>
    <scope>NUCLEOTIDE SEQUENCE [LARGE SCALE GENOMIC DNA]</scope>
    <source>
        <strain evidence="1 2">RL17-338-BIC-A</strain>
    </source>
</reference>
<name>A0ABW9DWK5_9BURK</name>
<comment type="caution">
    <text evidence="1">The sequence shown here is derived from an EMBL/GenBank/DDBJ whole genome shotgun (WGS) entry which is preliminary data.</text>
</comment>
<sequence length="746" mass="80051">MKQLLQYQNDFSERAIGAFTTSGGEGTEFIASGVQFASNYTTWTPEMLVGELAHEIGHYINQAADTAFTNKYEVSSNDPNAYSIDAMLGLHREGEAVDNNYVVQQEISAATGGKVNIYLAGALNVDGTSTGLQELLNAQHSFDQTEGYSTTQDMNLMIEQAMGVYAKLPGSEKPNQTYFDYYGTLSGAKAPAQAPGLASVTFTDPAATGNFTTEKEVFTSGQVETQSFSNGVISSSTLDDQFGNVNSQTNYSHNADGSYTANIYDGQGHLTGQDQFHADGSAIDYQINSNGTQTATVFNATGHETEYATFGTNGTKTQDVFFDATTGRETQENDFNADGSQVDHIFNANGTQNTAVFNAAGHETEYATFGTNGAKTQDLFYDATSGHLTQENDFNADGSQVDHIFNANGTQTAYAFNAAGHETEQATFGVNGAKTQDLFYDATSGRLTQENDFNADGSQVDHIFNANGTQTAYAFNAAGHETEQATFGANGKITQDLVFDGSTGRELQETDYNANGSGVAHIFNPDGTQTAAVFDPSGHVSEYATYGTNGKMTTDAFFDANGRETQLNEYSGNQTTVHIINADRTQTATVYNSANQETEFAQFDASGHKTDDYFYNGPTGQETEHDHYASDGSMAASIFHSDNSQDLIIYNASGQETQYDAYNSQGQLTGFTNFTYTVGGGYNAIAYGPTGYESGWADYASNGTQISTSGGTYNFTLDDGYECGADWGFTTDLGGTGYSSDYGFYI</sequence>
<evidence type="ECO:0000313" key="1">
    <source>
        <dbReference type="EMBL" id="MFM0639745.1"/>
    </source>
</evidence>
<dbReference type="Gene3D" id="3.90.930.1">
    <property type="match status" value="3"/>
</dbReference>
<gene>
    <name evidence="1" type="ORF">PQQ63_23940</name>
</gene>
<protein>
    <submittedName>
        <fullName evidence="1">Uncharacterized protein</fullName>
    </submittedName>
</protein>
<accession>A0ABW9DWK5</accession>
<evidence type="ECO:0000313" key="2">
    <source>
        <dbReference type="Proteomes" id="UP001629432"/>
    </source>
</evidence>